<evidence type="ECO:0000313" key="6">
    <source>
        <dbReference type="EMBL" id="KSU48269.1"/>
    </source>
</evidence>
<protein>
    <submittedName>
        <fullName evidence="6">Chromosome partitioning protein ParB</fullName>
    </submittedName>
    <submittedName>
        <fullName evidence="7">ParB/RepB/Spo0J family partition protein</fullName>
    </submittedName>
</protein>
<dbReference type="EMBL" id="JBAWKY010000004">
    <property type="protein sequence ID" value="MEI4463495.1"/>
    <property type="molecule type" value="Genomic_DNA"/>
</dbReference>
<dbReference type="Gene3D" id="1.10.10.2830">
    <property type="match status" value="1"/>
</dbReference>
<dbReference type="Gene3D" id="3.90.1530.30">
    <property type="match status" value="1"/>
</dbReference>
<dbReference type="InterPro" id="IPR057240">
    <property type="entry name" value="ParB_dimer_C"/>
</dbReference>
<dbReference type="AlphaFoldDB" id="A0A0V8GD86"/>
<dbReference type="FunFam" id="3.90.1530.30:FF:000001">
    <property type="entry name" value="Chromosome partitioning protein ParB"/>
    <property type="match status" value="1"/>
</dbReference>
<dbReference type="NCBIfam" id="TIGR00180">
    <property type="entry name" value="parB_part"/>
    <property type="match status" value="1"/>
</dbReference>
<sequence length="254" mass="29144">MNELPVRAIRPNPTQPRKRFNEKALEELAQSLVRHGMIQPIVVRPRDGYYEIIAGERRYQAASRAGFERVPVLVIEADETRVMELALIENIQRADLSAIEEAMAYAEMIEEFGITQAELAQRVGKSRSHITNSLRLLQLPLLVQQAVMDERLSMGHARALLSLKHPKKIEQMAERVMAENWNVRRLEQALRERKESTRPQQATAVQFVEESLREKYGATVRIKQGKQAGKLEIDFADEDDLNRLLDLLLPESDQ</sequence>
<dbReference type="PANTHER" id="PTHR33375">
    <property type="entry name" value="CHROMOSOME-PARTITIONING PROTEIN PARB-RELATED"/>
    <property type="match status" value="1"/>
</dbReference>
<gene>
    <name evidence="6" type="ORF">AS033_11630</name>
    <name evidence="7" type="ORF">SZL87_13795</name>
</gene>
<dbReference type="GO" id="GO:0045881">
    <property type="term" value="P:positive regulation of sporulation resulting in formation of a cellular spore"/>
    <property type="evidence" value="ECO:0007669"/>
    <property type="project" value="TreeGrafter"/>
</dbReference>
<comment type="similarity">
    <text evidence="2">Belongs to the ParB family.</text>
</comment>
<dbReference type="EMBL" id="LNQL01000004">
    <property type="protein sequence ID" value="KSU48269.1"/>
    <property type="molecule type" value="Genomic_DNA"/>
</dbReference>
<dbReference type="SMART" id="SM00470">
    <property type="entry name" value="ParB"/>
    <property type="match status" value="1"/>
</dbReference>
<dbReference type="PANTHER" id="PTHR33375:SF1">
    <property type="entry name" value="CHROMOSOME-PARTITIONING PROTEIN PARB-RELATED"/>
    <property type="match status" value="1"/>
</dbReference>
<dbReference type="Pfam" id="PF17762">
    <property type="entry name" value="HTH_ParB"/>
    <property type="match status" value="1"/>
</dbReference>
<proteinExistence type="inferred from homology"/>
<dbReference type="SUPFAM" id="SSF109709">
    <property type="entry name" value="KorB DNA-binding domain-like"/>
    <property type="match status" value="1"/>
</dbReference>
<feature type="domain" description="ParB-like N-terminal" evidence="5">
    <location>
        <begin position="2"/>
        <end position="91"/>
    </location>
</feature>
<comment type="subcellular location">
    <subcellularLocation>
        <location evidence="1">Cytoplasm</location>
        <location evidence="1">Nucleoid</location>
    </subcellularLocation>
</comment>
<dbReference type="GO" id="GO:0003677">
    <property type="term" value="F:DNA binding"/>
    <property type="evidence" value="ECO:0007669"/>
    <property type="project" value="UniProtKB-KW"/>
</dbReference>
<keyword evidence="4" id="KW-0238">DNA-binding</keyword>
<keyword evidence="9" id="KW-1185">Reference proteome</keyword>
<evidence type="ECO:0000256" key="4">
    <source>
        <dbReference type="ARBA" id="ARBA00023125"/>
    </source>
</evidence>
<dbReference type="InterPro" id="IPR003115">
    <property type="entry name" value="ParB_N"/>
</dbReference>
<evidence type="ECO:0000313" key="8">
    <source>
        <dbReference type="Proteomes" id="UP000053797"/>
    </source>
</evidence>
<dbReference type="GO" id="GO:0007059">
    <property type="term" value="P:chromosome segregation"/>
    <property type="evidence" value="ECO:0007669"/>
    <property type="project" value="UniProtKB-KW"/>
</dbReference>
<dbReference type="FunFam" id="1.10.10.2830:FF:000001">
    <property type="entry name" value="Chromosome partitioning protein ParB"/>
    <property type="match status" value="1"/>
</dbReference>
<keyword evidence="3" id="KW-0159">Chromosome partition</keyword>
<dbReference type="InterPro" id="IPR041468">
    <property type="entry name" value="HTH_ParB/Spo0J"/>
</dbReference>
<dbReference type="InterPro" id="IPR004437">
    <property type="entry name" value="ParB/RepB/Spo0J"/>
</dbReference>
<dbReference type="Proteomes" id="UP001387110">
    <property type="component" value="Unassembled WGS sequence"/>
</dbReference>
<evidence type="ECO:0000313" key="9">
    <source>
        <dbReference type="Proteomes" id="UP001387110"/>
    </source>
</evidence>
<evidence type="ECO:0000259" key="5">
    <source>
        <dbReference type="SMART" id="SM00470"/>
    </source>
</evidence>
<evidence type="ECO:0000313" key="7">
    <source>
        <dbReference type="EMBL" id="MEI4463495.1"/>
    </source>
</evidence>
<name>A0A0V8GD86_9BACL</name>
<reference evidence="7 9" key="2">
    <citation type="submission" date="2023-12" db="EMBL/GenBank/DDBJ databases">
        <authorList>
            <person name="Easwaran N."/>
            <person name="Lazarus H.P.S."/>
        </authorList>
    </citation>
    <scope>NUCLEOTIDE SEQUENCE [LARGE SCALE GENOMIC DNA]</scope>
    <source>
        <strain evidence="7 9">VIT-2023</strain>
    </source>
</reference>
<accession>A0A0V8GD86</accession>
<dbReference type="GO" id="GO:0005694">
    <property type="term" value="C:chromosome"/>
    <property type="evidence" value="ECO:0007669"/>
    <property type="project" value="TreeGrafter"/>
</dbReference>
<dbReference type="OrthoDB" id="9802051at2"/>
<organism evidence="6 8">
    <name type="scientific">Exiguobacterium indicum</name>
    <dbReference type="NCBI Taxonomy" id="296995"/>
    <lineage>
        <taxon>Bacteria</taxon>
        <taxon>Bacillati</taxon>
        <taxon>Bacillota</taxon>
        <taxon>Bacilli</taxon>
        <taxon>Bacillales</taxon>
        <taxon>Bacillales Family XII. Incertae Sedis</taxon>
        <taxon>Exiguobacterium</taxon>
    </lineage>
</organism>
<dbReference type="InterPro" id="IPR050336">
    <property type="entry name" value="Chromosome_partition/occlusion"/>
</dbReference>
<dbReference type="Proteomes" id="UP000053797">
    <property type="component" value="Unassembled WGS sequence"/>
</dbReference>
<evidence type="ECO:0000256" key="1">
    <source>
        <dbReference type="ARBA" id="ARBA00004453"/>
    </source>
</evidence>
<reference evidence="6 8" key="1">
    <citation type="journal article" date="2015" name="Int. J. Syst. Evol. Microbiol.">
        <title>Exiguobacterium enclense sp. nov., isolated from sediment.</title>
        <authorList>
            <person name="Dastager S.G."/>
            <person name="Mawlankar R."/>
            <person name="Sonalkar V.V."/>
            <person name="Thorat M.N."/>
            <person name="Mual P."/>
            <person name="Verma A."/>
            <person name="Krishnamurthi S."/>
            <person name="Tang S.K."/>
            <person name="Li W.J."/>
        </authorList>
    </citation>
    <scope>NUCLEOTIDE SEQUENCE [LARGE SCALE GENOMIC DNA]</scope>
    <source>
        <strain evidence="6 8">NIO-1109</strain>
    </source>
</reference>
<dbReference type="GO" id="GO:0009295">
    <property type="term" value="C:nucleoid"/>
    <property type="evidence" value="ECO:0007669"/>
    <property type="project" value="UniProtKB-SubCell"/>
</dbReference>
<dbReference type="SUPFAM" id="SSF110849">
    <property type="entry name" value="ParB/Sulfiredoxin"/>
    <property type="match status" value="1"/>
</dbReference>
<dbReference type="InterPro" id="IPR036086">
    <property type="entry name" value="ParB/Sulfiredoxin_sf"/>
</dbReference>
<evidence type="ECO:0000256" key="2">
    <source>
        <dbReference type="ARBA" id="ARBA00006295"/>
    </source>
</evidence>
<dbReference type="Pfam" id="PF02195">
    <property type="entry name" value="ParB_N"/>
    <property type="match status" value="1"/>
</dbReference>
<dbReference type="CDD" id="cd16393">
    <property type="entry name" value="SPO0J_N"/>
    <property type="match status" value="1"/>
</dbReference>
<dbReference type="RefSeq" id="WP_035395440.1">
    <property type="nucleotide sequence ID" value="NZ_FMYN01000004.1"/>
</dbReference>
<evidence type="ECO:0000256" key="3">
    <source>
        <dbReference type="ARBA" id="ARBA00022829"/>
    </source>
</evidence>
<comment type="caution">
    <text evidence="6">The sequence shown here is derived from an EMBL/GenBank/DDBJ whole genome shotgun (WGS) entry which is preliminary data.</text>
</comment>
<dbReference type="Pfam" id="PF23552">
    <property type="entry name" value="ParB_C"/>
    <property type="match status" value="1"/>
</dbReference>